<feature type="region of interest" description="Disordered" evidence="1">
    <location>
        <begin position="1"/>
        <end position="46"/>
    </location>
</feature>
<sequence>MADSIKEKFTGGFEMIEKKKGRGTGPGRQVVPVPGDQGRQNGRVAS</sequence>
<name>A0A1B0ZLH6_9RHOB</name>
<evidence type="ECO:0000313" key="2">
    <source>
        <dbReference type="EMBL" id="ANP35013.1"/>
    </source>
</evidence>
<keyword evidence="3" id="KW-1185">Reference proteome</keyword>
<evidence type="ECO:0000313" key="3">
    <source>
        <dbReference type="Proteomes" id="UP000092565"/>
    </source>
</evidence>
<dbReference type="Proteomes" id="UP000092565">
    <property type="component" value="Chromosome"/>
</dbReference>
<reference evidence="2 3" key="1">
    <citation type="submission" date="2016-04" db="EMBL/GenBank/DDBJ databases">
        <authorList>
            <person name="Evans L.H."/>
            <person name="Alamgir A."/>
            <person name="Owens N."/>
            <person name="Weber N.D."/>
            <person name="Virtaneva K."/>
            <person name="Barbian K."/>
            <person name="Babar A."/>
            <person name="Rosenke K."/>
        </authorList>
    </citation>
    <scope>NUCLEOTIDE SEQUENCE [LARGE SCALE GENOMIC DNA]</scope>
    <source>
        <strain evidence="2 3">JL2886</strain>
    </source>
</reference>
<organism evidence="2 3">
    <name type="scientific">Phaeobacter gallaeciensis</name>
    <dbReference type="NCBI Taxonomy" id="60890"/>
    <lineage>
        <taxon>Bacteria</taxon>
        <taxon>Pseudomonadati</taxon>
        <taxon>Pseudomonadota</taxon>
        <taxon>Alphaproteobacteria</taxon>
        <taxon>Rhodobacterales</taxon>
        <taxon>Roseobacteraceae</taxon>
        <taxon>Phaeobacter</taxon>
    </lineage>
</organism>
<evidence type="ECO:0000256" key="1">
    <source>
        <dbReference type="SAM" id="MobiDB-lite"/>
    </source>
</evidence>
<protein>
    <submittedName>
        <fullName evidence="2">Uncharacterized protein</fullName>
    </submittedName>
</protein>
<proteinExistence type="predicted"/>
<accession>A0A1B0ZLH6</accession>
<dbReference type="EMBL" id="CP015124">
    <property type="protein sequence ID" value="ANP35013.1"/>
    <property type="molecule type" value="Genomic_DNA"/>
</dbReference>
<gene>
    <name evidence="2" type="ORF">JL2886_00077</name>
</gene>
<dbReference type="AlphaFoldDB" id="A0A1B0ZLH6"/>